<evidence type="ECO:0000313" key="2">
    <source>
        <dbReference type="Proteomes" id="UP000245728"/>
    </source>
</evidence>
<dbReference type="KEGG" id="salh:HMF8227_02376"/>
<name>A0A2S2E596_9ALTE</name>
<dbReference type="OrthoDB" id="5912433at2"/>
<protein>
    <submittedName>
        <fullName evidence="1">Uncharacterized protein</fullName>
    </submittedName>
</protein>
<dbReference type="Gene3D" id="3.30.420.240">
    <property type="match status" value="1"/>
</dbReference>
<dbReference type="EMBL" id="CP029347">
    <property type="protein sequence ID" value="AWL12828.1"/>
    <property type="molecule type" value="Genomic_DNA"/>
</dbReference>
<proteinExistence type="predicted"/>
<organism evidence="1 2">
    <name type="scientific">Saliniradius amylolyticus</name>
    <dbReference type="NCBI Taxonomy" id="2183582"/>
    <lineage>
        <taxon>Bacteria</taxon>
        <taxon>Pseudomonadati</taxon>
        <taxon>Pseudomonadota</taxon>
        <taxon>Gammaproteobacteria</taxon>
        <taxon>Alteromonadales</taxon>
        <taxon>Alteromonadaceae</taxon>
        <taxon>Saliniradius</taxon>
    </lineage>
</organism>
<accession>A0A2S2E596</accession>
<dbReference type="Proteomes" id="UP000245728">
    <property type="component" value="Chromosome"/>
</dbReference>
<sequence>MTRQSAKDRLRLSNVAEREIQKYAGDHALWHKHIHNVELDSAQILKMVEMDNNPNTIDFSCRRTGKTAVKEMYFLEHNALNADQEGGIVAPREAQSLVNLGYHLDAIRRSDALSAYIAHKSGRRQLADTYYEFNNRSKAQAYGIMANVDGGDLTWASLEEVDDMPADRLYSRFLLMMGSTRRLGASKHSRNDPQIRITGVFKGADTLSGMVESGMYHCLPPVDCYLGIELGILNEQFILKMRKQLPPEEFIRQLLCRNVAAKNLIWEKWIRSALQLGVKTNLQPAEPEPYLQYKKRGVISFGYDHLGHGEDPTSSKSSLVVLEQVHSFTVCIFAYTWPAGTDEAVIQRDLVRFWRYFRPDFALGDAFGIGLLTSVNDDLFKEGLTGIDRRSIGEGESTASTWPEWAFSPIRFEGMVKHQMASSLASAFRNNVMVLIYCDDRPDDPDTAVYQSLVKQLANIKPVNTTKSYSSYKMVKTSIGDDLFDAMMAANWALVTQGAASAPAIVTVKQRNRQELLQPSGFQRLTGNLR</sequence>
<dbReference type="InterPro" id="IPR027417">
    <property type="entry name" value="P-loop_NTPase"/>
</dbReference>
<dbReference type="AlphaFoldDB" id="A0A2S2E596"/>
<gene>
    <name evidence="1" type="ORF">HMF8227_02376</name>
</gene>
<keyword evidence="2" id="KW-1185">Reference proteome</keyword>
<reference evidence="1 2" key="1">
    <citation type="submission" date="2018-05" db="EMBL/GenBank/DDBJ databases">
        <title>Salinimonas sp. HMF8227 Genome sequencing and assembly.</title>
        <authorList>
            <person name="Kang H."/>
            <person name="Kang J."/>
            <person name="Cha I."/>
            <person name="Kim H."/>
            <person name="Joh K."/>
        </authorList>
    </citation>
    <scope>NUCLEOTIDE SEQUENCE [LARGE SCALE GENOMIC DNA]</scope>
    <source>
        <strain evidence="1 2">HMF8227</strain>
    </source>
</reference>
<dbReference type="Gene3D" id="3.40.50.300">
    <property type="entry name" value="P-loop containing nucleotide triphosphate hydrolases"/>
    <property type="match status" value="1"/>
</dbReference>
<evidence type="ECO:0000313" key="1">
    <source>
        <dbReference type="EMBL" id="AWL12828.1"/>
    </source>
</evidence>
<dbReference type="RefSeq" id="WP_109340366.1">
    <property type="nucleotide sequence ID" value="NZ_CP029347.1"/>
</dbReference>